<feature type="transmembrane region" description="Helical" evidence="1">
    <location>
        <begin position="9"/>
        <end position="26"/>
    </location>
</feature>
<feature type="transmembrane region" description="Helical" evidence="1">
    <location>
        <begin position="166"/>
        <end position="183"/>
    </location>
</feature>
<protein>
    <submittedName>
        <fullName evidence="2">Uncharacterized protein</fullName>
    </submittedName>
</protein>
<feature type="transmembrane region" description="Helical" evidence="1">
    <location>
        <begin position="94"/>
        <end position="113"/>
    </location>
</feature>
<feature type="transmembrane region" description="Helical" evidence="1">
    <location>
        <begin position="140"/>
        <end position="160"/>
    </location>
</feature>
<keyword evidence="1" id="KW-1133">Transmembrane helix</keyword>
<keyword evidence="3" id="KW-1185">Reference proteome</keyword>
<gene>
    <name evidence="2" type="ORF">H8S59_04050</name>
</gene>
<accession>A0ABR7AVK3</accession>
<dbReference type="Proteomes" id="UP000651852">
    <property type="component" value="Unassembled WGS sequence"/>
</dbReference>
<keyword evidence="1" id="KW-0472">Membrane</keyword>
<keyword evidence="1" id="KW-0812">Transmembrane</keyword>
<proteinExistence type="predicted"/>
<dbReference type="RefSeq" id="WP_187520580.1">
    <property type="nucleotide sequence ID" value="NZ_JACONW010000010.1"/>
</dbReference>
<reference evidence="2 3" key="1">
    <citation type="submission" date="2020-08" db="EMBL/GenBank/DDBJ databases">
        <title>Putative novel bacterial strains isolated from necrotic wheat leaf tissues caused by Xanthomonas translucens.</title>
        <authorList>
            <person name="Tambong J.T."/>
        </authorList>
    </citation>
    <scope>NUCLEOTIDE SEQUENCE [LARGE SCALE GENOMIC DNA]</scope>
    <source>
        <strain evidence="2 3">DOAB 1069</strain>
    </source>
</reference>
<name>A0ABR7AVK3_9PSED</name>
<evidence type="ECO:0000313" key="3">
    <source>
        <dbReference type="Proteomes" id="UP000651852"/>
    </source>
</evidence>
<evidence type="ECO:0000256" key="1">
    <source>
        <dbReference type="SAM" id="Phobius"/>
    </source>
</evidence>
<organism evidence="2 3">
    <name type="scientific">Pseudomonas folii</name>
    <dbReference type="NCBI Taxonomy" id="2762593"/>
    <lineage>
        <taxon>Bacteria</taxon>
        <taxon>Pseudomonadati</taxon>
        <taxon>Pseudomonadota</taxon>
        <taxon>Gammaproteobacteria</taxon>
        <taxon>Pseudomonadales</taxon>
        <taxon>Pseudomonadaceae</taxon>
        <taxon>Pseudomonas</taxon>
    </lineage>
</organism>
<sequence length="236" mass="26956">MDSENLKTGLYSIWALTALFSSIFFFSSGYFWVVGIALLVLLLRTLYLIYINESYVAFLSHFQKWSLASFTLMISGCLYMVGRGDYEQSFIDSISLAMVPVLLFAVVVGFFYFTRSPDGRPGYEVRDNRVLVVGGQYSQFAGNVLASIALVSAFGIKIVWQVSDGFVAVYVLTLSVFYLLYICRNSIRMLKAIKAKEKRASELTFENIDEIREARRRWWMGRLLNWLMSLSKTSGR</sequence>
<comment type="caution">
    <text evidence="2">The sequence shown here is derived from an EMBL/GenBank/DDBJ whole genome shotgun (WGS) entry which is preliminary data.</text>
</comment>
<evidence type="ECO:0000313" key="2">
    <source>
        <dbReference type="EMBL" id="MBC3948936.1"/>
    </source>
</evidence>
<dbReference type="EMBL" id="JACONW010000010">
    <property type="protein sequence ID" value="MBC3948936.1"/>
    <property type="molecule type" value="Genomic_DNA"/>
</dbReference>
<feature type="transmembrane region" description="Helical" evidence="1">
    <location>
        <begin position="32"/>
        <end position="50"/>
    </location>
</feature>
<feature type="transmembrane region" description="Helical" evidence="1">
    <location>
        <begin position="62"/>
        <end position="82"/>
    </location>
</feature>